<dbReference type="eggNOG" id="COG3039">
    <property type="taxonomic scope" value="Bacteria"/>
</dbReference>
<dbReference type="KEGG" id="ccb:Clocel_1582"/>
<feature type="domain" description="Transposase DDE" evidence="1">
    <location>
        <begin position="120"/>
        <end position="264"/>
    </location>
</feature>
<proteinExistence type="predicted"/>
<evidence type="ECO:0000313" key="4">
    <source>
        <dbReference type="Proteomes" id="UP000002730"/>
    </source>
</evidence>
<evidence type="ECO:0000259" key="1">
    <source>
        <dbReference type="Pfam" id="PF13612"/>
    </source>
</evidence>
<dbReference type="EMBL" id="CP002160">
    <property type="protein sequence ID" value="ADL49854.1"/>
    <property type="molecule type" value="Genomic_DNA"/>
</dbReference>
<name>D9SMR9_CLOC7</name>
<sequence>MPEFNKDSTITIDDLKDFIVVTYVIIDDFYQKVTPTFIKNRRNIAKSVMTDSEIITISLVGELLTIDSEKAWFGFCSKNLRDLFPNFCSRPRFHRVRKSLFRVIDEIRKELTKFLNYQYDRMRIADSMPIPVCKFGRAHFHKAFKPEAAYGRCASKKETYYGFKLHALVALDGYITDFTVTAANIDDRDVVWELTANSEIDILIGDKGYIGQKVASQLKETRYIRLLTINRNNSKTKLLKPFRQLIFKARRRVETTFSQLSEQLNMQRVLTKSTWGFATRISNKILAHNLCYFINKFFNIGIEISKIKELVFG</sequence>
<keyword evidence="4" id="KW-1185">Reference proteome</keyword>
<dbReference type="AlphaFoldDB" id="D9SMR9"/>
<dbReference type="HOGENOM" id="CLU_073308_2_2_9"/>
<organism evidence="2 4">
    <name type="scientific">Clostridium cellulovorans (strain ATCC 35296 / DSM 3052 / OCM 3 / 743B)</name>
    <dbReference type="NCBI Taxonomy" id="573061"/>
    <lineage>
        <taxon>Bacteria</taxon>
        <taxon>Bacillati</taxon>
        <taxon>Bacillota</taxon>
        <taxon>Clostridia</taxon>
        <taxon>Eubacteriales</taxon>
        <taxon>Clostridiaceae</taxon>
        <taxon>Clostridium</taxon>
    </lineage>
</organism>
<reference evidence="2 4" key="1">
    <citation type="submission" date="2010-08" db="EMBL/GenBank/DDBJ databases">
        <title>Complete sequence of Clostridium cellulovorans 743B.</title>
        <authorList>
            <consortium name="US DOE Joint Genome Institute"/>
            <person name="Lucas S."/>
            <person name="Copeland A."/>
            <person name="Lapidus A."/>
            <person name="Cheng J.-F."/>
            <person name="Bruce D."/>
            <person name="Goodwin L."/>
            <person name="Pitluck S."/>
            <person name="Chertkov O."/>
            <person name="Detter J.C."/>
            <person name="Han C."/>
            <person name="Tapia R."/>
            <person name="Land M."/>
            <person name="Hauser L."/>
            <person name="Chang Y.-J."/>
            <person name="Jeffries C."/>
            <person name="Kyrpides N."/>
            <person name="Ivanova N."/>
            <person name="Mikhailova N."/>
            <person name="Hemme C.L."/>
            <person name="Woyke T."/>
        </authorList>
    </citation>
    <scope>NUCLEOTIDE SEQUENCE [LARGE SCALE GENOMIC DNA]</scope>
    <source>
        <strain evidence="2">743B</strain>
        <strain evidence="4">ATCC 35296 / DSM 3052 / OCM 3 / 743B</strain>
    </source>
</reference>
<evidence type="ECO:0000313" key="2">
    <source>
        <dbReference type="EMBL" id="ADL49854.1"/>
    </source>
</evidence>
<dbReference type="RefSeq" id="WP_013291568.1">
    <property type="nucleotide sequence ID" value="NC_014393.1"/>
</dbReference>
<dbReference type="Pfam" id="PF13612">
    <property type="entry name" value="DDE_Tnp_1_3"/>
    <property type="match status" value="1"/>
</dbReference>
<dbReference type="KEGG" id="ccb:Clocel_0065"/>
<dbReference type="NCBIfam" id="NF033520">
    <property type="entry name" value="transpos_IS982"/>
    <property type="match status" value="1"/>
</dbReference>
<evidence type="ECO:0000313" key="3">
    <source>
        <dbReference type="EMBL" id="ADL51330.1"/>
    </source>
</evidence>
<dbReference type="InterPro" id="IPR025668">
    <property type="entry name" value="Tnp_DDE_dom"/>
</dbReference>
<protein>
    <submittedName>
        <fullName evidence="2">Transposase IS4 family protein</fullName>
    </submittedName>
</protein>
<dbReference type="OrthoDB" id="57240at2"/>
<dbReference type="Proteomes" id="UP000002730">
    <property type="component" value="Chromosome"/>
</dbReference>
<dbReference type="EMBL" id="CP002160">
    <property type="protein sequence ID" value="ADL51330.1"/>
    <property type="molecule type" value="Genomic_DNA"/>
</dbReference>
<gene>
    <name evidence="2" type="ordered locus">Clocel_0065</name>
    <name evidence="3" type="ordered locus">Clocel_1582</name>
</gene>
<accession>D9SMR9</accession>